<evidence type="ECO:0000313" key="2">
    <source>
        <dbReference type="EMBL" id="BBM85329.1"/>
    </source>
</evidence>
<dbReference type="InterPro" id="IPR013424">
    <property type="entry name" value="Ice-binding_C"/>
</dbReference>
<dbReference type="AlphaFoldDB" id="A0A5S9F563"/>
<evidence type="ECO:0000313" key="3">
    <source>
        <dbReference type="Proteomes" id="UP000326354"/>
    </source>
</evidence>
<evidence type="ECO:0000256" key="1">
    <source>
        <dbReference type="SAM" id="SignalP"/>
    </source>
</evidence>
<dbReference type="EMBL" id="AP019860">
    <property type="protein sequence ID" value="BBM85329.1"/>
    <property type="molecule type" value="Genomic_DNA"/>
</dbReference>
<sequence>MRKFLLLVLLFTSIPLFAAPIVVDAVDWDNPSTTVATGDLGGVGVTLTTTNIFSLLTNSNIFNNPNYAPQMSGVDALGIELFNTTTTITFDQAVVDPIFHFTDLDSSLTFDPSITLTRLSGNSQFDVVGNQVFDNTPNSGSDSQGSVQLTGSFLSISFDAQITTPPTGDGTFFQLGGTVDQTTVPEPSTYFAFIFGIAMLFGCRRKIKK</sequence>
<dbReference type="Proteomes" id="UP000326354">
    <property type="component" value="Chromosome"/>
</dbReference>
<protein>
    <recommendedName>
        <fullName evidence="4">PEP-CTERM protein-sorting domain-containing protein</fullName>
    </recommendedName>
</protein>
<gene>
    <name evidence="2" type="ORF">UABAM_03695</name>
</gene>
<organism evidence="2 3">
    <name type="scientific">Uabimicrobium amorphum</name>
    <dbReference type="NCBI Taxonomy" id="2596890"/>
    <lineage>
        <taxon>Bacteria</taxon>
        <taxon>Pseudomonadati</taxon>
        <taxon>Planctomycetota</taxon>
        <taxon>Candidatus Uabimicrobiia</taxon>
        <taxon>Candidatus Uabimicrobiales</taxon>
        <taxon>Candidatus Uabimicrobiaceae</taxon>
        <taxon>Candidatus Uabimicrobium</taxon>
    </lineage>
</organism>
<proteinExistence type="predicted"/>
<dbReference type="RefSeq" id="WP_151969439.1">
    <property type="nucleotide sequence ID" value="NZ_AP019860.1"/>
</dbReference>
<name>A0A5S9F563_UABAM</name>
<dbReference type="KEGG" id="uam:UABAM_03695"/>
<dbReference type="NCBIfam" id="TIGR02595">
    <property type="entry name" value="PEP_CTERM"/>
    <property type="match status" value="1"/>
</dbReference>
<accession>A0A5S9F563</accession>
<dbReference type="OrthoDB" id="8565395at2"/>
<keyword evidence="3" id="KW-1185">Reference proteome</keyword>
<feature type="signal peptide" evidence="1">
    <location>
        <begin position="1"/>
        <end position="18"/>
    </location>
</feature>
<reference evidence="2 3" key="1">
    <citation type="submission" date="2019-08" db="EMBL/GenBank/DDBJ databases">
        <title>Complete genome sequence of Candidatus Uab amorphum.</title>
        <authorList>
            <person name="Shiratori T."/>
            <person name="Suzuki S."/>
            <person name="Kakizawa Y."/>
            <person name="Ishida K."/>
        </authorList>
    </citation>
    <scope>NUCLEOTIDE SEQUENCE [LARGE SCALE GENOMIC DNA]</scope>
    <source>
        <strain evidence="2 3">SRT547</strain>
    </source>
</reference>
<feature type="chain" id="PRO_5025070413" description="PEP-CTERM protein-sorting domain-containing protein" evidence="1">
    <location>
        <begin position="19"/>
        <end position="209"/>
    </location>
</feature>
<keyword evidence="1" id="KW-0732">Signal</keyword>
<evidence type="ECO:0008006" key="4">
    <source>
        <dbReference type="Google" id="ProtNLM"/>
    </source>
</evidence>